<evidence type="ECO:0000313" key="2">
    <source>
        <dbReference type="EMBL" id="GLQ94171.1"/>
    </source>
</evidence>
<reference evidence="3" key="1">
    <citation type="journal article" date="2019" name="Int. J. Syst. Evol. Microbiol.">
        <title>The Global Catalogue of Microorganisms (GCM) 10K type strain sequencing project: providing services to taxonomists for standard genome sequencing and annotation.</title>
        <authorList>
            <consortium name="The Broad Institute Genomics Platform"/>
            <consortium name="The Broad Institute Genome Sequencing Center for Infectious Disease"/>
            <person name="Wu L."/>
            <person name="Ma J."/>
        </authorList>
    </citation>
    <scope>NUCLEOTIDE SEQUENCE [LARGE SCALE GENOMIC DNA]</scope>
    <source>
        <strain evidence="3">NBRC 111980</strain>
    </source>
</reference>
<sequence length="66" mass="7335">MPSTPNPGGGGQTMNTINETRSTLDKYMPWLIGLLAAFLAGKALKRMFWTAFAMYWALHATGMHIF</sequence>
<evidence type="ECO:0000256" key="1">
    <source>
        <dbReference type="SAM" id="Phobius"/>
    </source>
</evidence>
<evidence type="ECO:0000313" key="3">
    <source>
        <dbReference type="Proteomes" id="UP001156670"/>
    </source>
</evidence>
<proteinExistence type="predicted"/>
<protein>
    <submittedName>
        <fullName evidence="2">Uncharacterized protein</fullName>
    </submittedName>
</protein>
<keyword evidence="3" id="KW-1185">Reference proteome</keyword>
<dbReference type="Proteomes" id="UP001156670">
    <property type="component" value="Unassembled WGS sequence"/>
</dbReference>
<accession>A0ABQ5XSA3</accession>
<comment type="caution">
    <text evidence="2">The sequence shown here is derived from an EMBL/GenBank/DDBJ whole genome shotgun (WGS) entry which is preliminary data.</text>
</comment>
<dbReference type="EMBL" id="BSOB01000035">
    <property type="protein sequence ID" value="GLQ94171.1"/>
    <property type="molecule type" value="Genomic_DNA"/>
</dbReference>
<organism evidence="2 3">
    <name type="scientific">Dyella acidisoli</name>
    <dbReference type="NCBI Taxonomy" id="1867834"/>
    <lineage>
        <taxon>Bacteria</taxon>
        <taxon>Pseudomonadati</taxon>
        <taxon>Pseudomonadota</taxon>
        <taxon>Gammaproteobacteria</taxon>
        <taxon>Lysobacterales</taxon>
        <taxon>Rhodanobacteraceae</taxon>
        <taxon>Dyella</taxon>
    </lineage>
</organism>
<gene>
    <name evidence="2" type="ORF">GCM10007901_31220</name>
</gene>
<feature type="transmembrane region" description="Helical" evidence="1">
    <location>
        <begin position="27"/>
        <end position="44"/>
    </location>
</feature>
<keyword evidence="1" id="KW-0472">Membrane</keyword>
<keyword evidence="1" id="KW-1133">Transmembrane helix</keyword>
<keyword evidence="1" id="KW-0812">Transmembrane</keyword>
<name>A0ABQ5XSA3_9GAMM</name>